<evidence type="ECO:0000313" key="12">
    <source>
        <dbReference type="EMBL" id="OYD15393.1"/>
    </source>
</evidence>
<evidence type="ECO:0000256" key="3">
    <source>
        <dbReference type="ARBA" id="ARBA00022694"/>
    </source>
</evidence>
<keyword evidence="5 9" id="KW-0067">ATP-binding</keyword>
<dbReference type="NCBIfam" id="TIGR00420">
    <property type="entry name" value="trmU"/>
    <property type="match status" value="1"/>
</dbReference>
<feature type="binding site" evidence="9">
    <location>
        <position position="36"/>
    </location>
    <ligand>
        <name>ATP</name>
        <dbReference type="ChEBI" id="CHEBI:30616"/>
    </ligand>
</feature>
<dbReference type="NCBIfam" id="NF001138">
    <property type="entry name" value="PRK00143.1"/>
    <property type="match status" value="1"/>
</dbReference>
<comment type="catalytic activity">
    <reaction evidence="8 9">
        <text>S-sulfanyl-L-cysteinyl-[protein] + uridine(34) in tRNA + AH2 + ATP = 2-thiouridine(34) in tRNA + L-cysteinyl-[protein] + A + AMP + diphosphate + H(+)</text>
        <dbReference type="Rhea" id="RHEA:47032"/>
        <dbReference type="Rhea" id="RHEA-COMP:10131"/>
        <dbReference type="Rhea" id="RHEA-COMP:11726"/>
        <dbReference type="Rhea" id="RHEA-COMP:11727"/>
        <dbReference type="Rhea" id="RHEA-COMP:11728"/>
        <dbReference type="ChEBI" id="CHEBI:13193"/>
        <dbReference type="ChEBI" id="CHEBI:15378"/>
        <dbReference type="ChEBI" id="CHEBI:17499"/>
        <dbReference type="ChEBI" id="CHEBI:29950"/>
        <dbReference type="ChEBI" id="CHEBI:30616"/>
        <dbReference type="ChEBI" id="CHEBI:33019"/>
        <dbReference type="ChEBI" id="CHEBI:61963"/>
        <dbReference type="ChEBI" id="CHEBI:65315"/>
        <dbReference type="ChEBI" id="CHEBI:87170"/>
        <dbReference type="ChEBI" id="CHEBI:456215"/>
        <dbReference type="EC" id="2.8.1.13"/>
    </reaction>
</comment>
<dbReference type="GO" id="GO:0005524">
    <property type="term" value="F:ATP binding"/>
    <property type="evidence" value="ECO:0007669"/>
    <property type="project" value="UniProtKB-KW"/>
</dbReference>
<dbReference type="GO" id="GO:0002143">
    <property type="term" value="P:tRNA wobble position uridine thiolation"/>
    <property type="evidence" value="ECO:0007669"/>
    <property type="project" value="TreeGrafter"/>
</dbReference>
<dbReference type="FunFam" id="3.40.50.620:FF:000115">
    <property type="entry name" value="tRNA-specific 2-thiouridylase MnmA"/>
    <property type="match status" value="1"/>
</dbReference>
<accession>A0A235BSD1</accession>
<dbReference type="Pfam" id="PF20259">
    <property type="entry name" value="tRNA_Me_trans_M"/>
    <property type="match status" value="1"/>
</dbReference>
<proteinExistence type="inferred from homology"/>
<comment type="similarity">
    <text evidence="9">Belongs to the MnmA/TRMU family.</text>
</comment>
<name>A0A235BSD1_UNCW3</name>
<feature type="binding site" evidence="9">
    <location>
        <begin position="10"/>
        <end position="17"/>
    </location>
    <ligand>
        <name>ATP</name>
        <dbReference type="ChEBI" id="CHEBI:30616"/>
    </ligand>
</feature>
<dbReference type="PANTHER" id="PTHR11933:SF5">
    <property type="entry name" value="MITOCHONDRIAL TRNA-SPECIFIC 2-THIOURIDYLASE 1"/>
    <property type="match status" value="1"/>
</dbReference>
<evidence type="ECO:0000256" key="6">
    <source>
        <dbReference type="ARBA" id="ARBA00022884"/>
    </source>
</evidence>
<keyword evidence="9" id="KW-0963">Cytoplasm</keyword>
<dbReference type="Pfam" id="PF20258">
    <property type="entry name" value="tRNA_Me_trans_C"/>
    <property type="match status" value="1"/>
</dbReference>
<dbReference type="Gene3D" id="2.30.30.280">
    <property type="entry name" value="Adenine nucleotide alpha hydrolases-like domains"/>
    <property type="match status" value="1"/>
</dbReference>
<keyword evidence="7 9" id="KW-1015">Disulfide bond</keyword>
<feature type="domain" description="tRNA-specific 2-thiouridylase MnmA-like C-terminal" evidence="10">
    <location>
        <begin position="280"/>
        <end position="351"/>
    </location>
</feature>
<dbReference type="InterPro" id="IPR046884">
    <property type="entry name" value="MnmA-like_central"/>
</dbReference>
<reference evidence="12 13" key="1">
    <citation type="submission" date="2017-07" db="EMBL/GenBank/DDBJ databases">
        <title>Recovery of genomes from metagenomes via a dereplication, aggregation, and scoring strategy.</title>
        <authorList>
            <person name="Sieber C.M."/>
            <person name="Probst A.J."/>
            <person name="Sharrar A."/>
            <person name="Thomas B.C."/>
            <person name="Hess M."/>
            <person name="Tringe S.G."/>
            <person name="Banfield J.F."/>
        </authorList>
    </citation>
    <scope>NUCLEOTIDE SEQUENCE [LARGE SCALE GENOMIC DNA]</scope>
    <source>
        <strain evidence="12">JGI_Cruoil_03_51_56</strain>
    </source>
</reference>
<dbReference type="GO" id="GO:0005737">
    <property type="term" value="C:cytoplasm"/>
    <property type="evidence" value="ECO:0007669"/>
    <property type="project" value="UniProtKB-SubCell"/>
</dbReference>
<feature type="region of interest" description="Interaction with tRNA" evidence="9">
    <location>
        <begin position="146"/>
        <end position="148"/>
    </location>
</feature>
<dbReference type="InterPro" id="IPR023382">
    <property type="entry name" value="MnmA-like_central_sf"/>
</dbReference>
<dbReference type="EC" id="2.8.1.13" evidence="9"/>
<dbReference type="SUPFAM" id="SSF52402">
    <property type="entry name" value="Adenine nucleotide alpha hydrolases-like"/>
    <property type="match status" value="1"/>
</dbReference>
<evidence type="ECO:0000256" key="5">
    <source>
        <dbReference type="ARBA" id="ARBA00022840"/>
    </source>
</evidence>
<evidence type="ECO:0000256" key="8">
    <source>
        <dbReference type="ARBA" id="ARBA00051542"/>
    </source>
</evidence>
<organism evidence="12 13">
    <name type="scientific">candidate division WOR-3 bacterium JGI_Cruoil_03_51_56</name>
    <dbReference type="NCBI Taxonomy" id="1973747"/>
    <lineage>
        <taxon>Bacteria</taxon>
        <taxon>Bacteria division WOR-3</taxon>
    </lineage>
</organism>
<keyword evidence="1 9" id="KW-0820">tRNA-binding</keyword>
<comment type="function">
    <text evidence="9">Catalyzes the 2-thiolation of uridine at the wobble position (U34) of tRNA, leading to the formation of s(2)U34.</text>
</comment>
<dbReference type="EMBL" id="NOZP01000106">
    <property type="protein sequence ID" value="OYD15393.1"/>
    <property type="molecule type" value="Genomic_DNA"/>
</dbReference>
<dbReference type="PANTHER" id="PTHR11933">
    <property type="entry name" value="TRNA 5-METHYLAMINOMETHYL-2-THIOURIDYLATE -METHYLTRANSFERASE"/>
    <property type="match status" value="1"/>
</dbReference>
<evidence type="ECO:0000256" key="1">
    <source>
        <dbReference type="ARBA" id="ARBA00022555"/>
    </source>
</evidence>
<keyword evidence="6 9" id="KW-0694">RNA-binding</keyword>
<dbReference type="AlphaFoldDB" id="A0A235BSD1"/>
<feature type="site" description="Interaction with tRNA" evidence="9">
    <location>
        <position position="124"/>
    </location>
</feature>
<evidence type="ECO:0000256" key="2">
    <source>
        <dbReference type="ARBA" id="ARBA00022679"/>
    </source>
</evidence>
<comment type="caution">
    <text evidence="9">Lacks conserved residue(s) required for the propagation of feature annotation.</text>
</comment>
<sequence>MAIDMRVAVGMSGGIDSSVAAAILQQRGFDVIGVTMRVIDNDGSVRGSTKTVKDAQMVGAKLKIPHYVLDLQEAFNNEVINEFCREYANGRTPNPCISCNERIKFGIMLQKAFGLGAESFATGHHARLKRDEQGIWHLLKARDKHKDQSYFLYRLNQGQMKQILMPVGEYTKEQVRQLAHDFKLPVAEKSESQEICFVPTGDYAGFLKKRRPELFRPGPVKDIKGNLVGRHPGFANYTIGQRKGLGIAFGKRQYVVCIKPGENLIVVGNENDARSNIAELENIHWISGRASREKFRAVIKIRSQGLGGAASVELPDNKTAVVRFDEPQWAITPGQAAVFYQGDMVLGGGTIKQSLDGMI</sequence>
<dbReference type="CDD" id="cd01998">
    <property type="entry name" value="MnmA_TRMU-like"/>
    <property type="match status" value="1"/>
</dbReference>
<feature type="binding site" evidence="9">
    <location>
        <position position="123"/>
    </location>
    <ligand>
        <name>ATP</name>
        <dbReference type="ChEBI" id="CHEBI:30616"/>
    </ligand>
</feature>
<dbReference type="InterPro" id="IPR014729">
    <property type="entry name" value="Rossmann-like_a/b/a_fold"/>
</dbReference>
<dbReference type="HAMAP" id="MF_00144">
    <property type="entry name" value="tRNA_thiouridyl_MnmA"/>
    <property type="match status" value="1"/>
</dbReference>
<keyword evidence="4 9" id="KW-0547">Nucleotide-binding</keyword>
<dbReference type="Gene3D" id="2.40.30.10">
    <property type="entry name" value="Translation factors"/>
    <property type="match status" value="1"/>
</dbReference>
<comment type="caution">
    <text evidence="12">The sequence shown here is derived from an EMBL/GenBank/DDBJ whole genome shotgun (WGS) entry which is preliminary data.</text>
</comment>
<evidence type="ECO:0000259" key="11">
    <source>
        <dbReference type="Pfam" id="PF20259"/>
    </source>
</evidence>
<protein>
    <recommendedName>
        <fullName evidence="9">tRNA-specific 2-thiouridylase MnmA</fullName>
        <ecNumber evidence="9">2.8.1.13</ecNumber>
    </recommendedName>
</protein>
<feature type="active site" description="Nucleophile" evidence="9">
    <location>
        <position position="99"/>
    </location>
</feature>
<keyword evidence="3 9" id="KW-0819">tRNA processing</keyword>
<comment type="subcellular location">
    <subcellularLocation>
        <location evidence="9">Cytoplasm</location>
    </subcellularLocation>
</comment>
<feature type="site" description="Interaction with tRNA" evidence="9">
    <location>
        <position position="335"/>
    </location>
</feature>
<gene>
    <name evidence="9" type="primary">mnmA</name>
    <name evidence="12" type="ORF">CH330_05815</name>
</gene>
<feature type="active site" description="Cysteine persulfide intermediate" evidence="9">
    <location>
        <position position="196"/>
    </location>
</feature>
<evidence type="ECO:0000256" key="9">
    <source>
        <dbReference type="HAMAP-Rule" id="MF_00144"/>
    </source>
</evidence>
<keyword evidence="2 9" id="KW-0808">Transferase</keyword>
<evidence type="ECO:0000256" key="4">
    <source>
        <dbReference type="ARBA" id="ARBA00022741"/>
    </source>
</evidence>
<dbReference type="InterPro" id="IPR004506">
    <property type="entry name" value="MnmA-like"/>
</dbReference>
<dbReference type="Proteomes" id="UP000215559">
    <property type="component" value="Unassembled WGS sequence"/>
</dbReference>
<dbReference type="InterPro" id="IPR046885">
    <property type="entry name" value="MnmA-like_C"/>
</dbReference>
<feature type="disulfide bond" description="Alternate" evidence="9">
    <location>
        <begin position="99"/>
        <end position="196"/>
    </location>
</feature>
<dbReference type="GO" id="GO:0000049">
    <property type="term" value="F:tRNA binding"/>
    <property type="evidence" value="ECO:0007669"/>
    <property type="project" value="UniProtKB-KW"/>
</dbReference>
<evidence type="ECO:0000256" key="7">
    <source>
        <dbReference type="ARBA" id="ARBA00023157"/>
    </source>
</evidence>
<dbReference type="Pfam" id="PF03054">
    <property type="entry name" value="tRNA_Me_trans"/>
    <property type="match status" value="1"/>
</dbReference>
<feature type="domain" description="tRNA-specific 2-thiouridylase MnmA-like central" evidence="11">
    <location>
        <begin position="206"/>
        <end position="268"/>
    </location>
</feature>
<evidence type="ECO:0000259" key="10">
    <source>
        <dbReference type="Pfam" id="PF20258"/>
    </source>
</evidence>
<dbReference type="Gene3D" id="3.40.50.620">
    <property type="entry name" value="HUPs"/>
    <property type="match status" value="1"/>
</dbReference>
<evidence type="ECO:0000313" key="13">
    <source>
        <dbReference type="Proteomes" id="UP000215559"/>
    </source>
</evidence>
<dbReference type="GO" id="GO:0103016">
    <property type="term" value="F:tRNA-uridine 2-sulfurtransferase activity"/>
    <property type="evidence" value="ECO:0007669"/>
    <property type="project" value="UniProtKB-EC"/>
</dbReference>